<evidence type="ECO:0000313" key="3">
    <source>
        <dbReference type="EMBL" id="ETA74794.1"/>
    </source>
</evidence>
<dbReference type="Pfam" id="PF13439">
    <property type="entry name" value="Glyco_transf_4"/>
    <property type="match status" value="1"/>
</dbReference>
<evidence type="ECO:0000313" key="4">
    <source>
        <dbReference type="Proteomes" id="UP000018559"/>
    </source>
</evidence>
<feature type="domain" description="Glycosyltransferase subfamily 4-like N-terminal" evidence="2">
    <location>
        <begin position="22"/>
        <end position="144"/>
    </location>
</feature>
<dbReference type="Proteomes" id="UP000018559">
    <property type="component" value="Unassembled WGS sequence"/>
</dbReference>
<proteinExistence type="predicted"/>
<keyword evidence="4" id="KW-1185">Reference proteome</keyword>
<comment type="caution">
    <text evidence="3">The sequence shown here is derived from an EMBL/GenBank/DDBJ whole genome shotgun (WGS) entry which is preliminary data.</text>
</comment>
<dbReference type="EMBL" id="AWWH01000041">
    <property type="protein sequence ID" value="ETA74794.1"/>
    <property type="molecule type" value="Genomic_DNA"/>
</dbReference>
<evidence type="ECO:0000259" key="2">
    <source>
        <dbReference type="Pfam" id="PF13439"/>
    </source>
</evidence>
<reference evidence="3 4" key="1">
    <citation type="journal article" date="2014" name="Genome Announc.">
        <title>The Genome of the Predominant Equine Lactobacillus Species, Lactobacillus equi, Is Reflective of Its Lifestyle Adaptations to an Herbivorous Host.</title>
        <authorList>
            <person name="O'Donnell M.M."/>
            <person name="Harris H.M."/>
            <person name="O'Toole P.W."/>
            <person name="Ross R.P."/>
        </authorList>
    </citation>
    <scope>NUCLEOTIDE SEQUENCE [LARGE SCALE GENOMIC DNA]</scope>
    <source>
        <strain evidence="3 4">DPC 6820</strain>
    </source>
</reference>
<gene>
    <name evidence="3" type="ORF">LEQ_1599c</name>
</gene>
<dbReference type="InterPro" id="IPR028098">
    <property type="entry name" value="Glyco_trans_4-like_N"/>
</dbReference>
<dbReference type="RefSeq" id="WP_023858990.1">
    <property type="nucleotide sequence ID" value="NZ_AWWH01000041.1"/>
</dbReference>
<sequence>MEKNKKMKIVEYTLGVPPFRRGGLPRYSTDLSSELALKHDVYVLYPGHNTLINSRKVKVVNNKSDKYDFSIMELVNPLPVSLGLGISESGPFMEKRDVSMAVEWLKELSPNIFHIHTLMGLPKELLYEIKKLNIKVVFTTHDFYGLCPKMLLNNPVKELSNRKCTYDCMLCKDGPSKLKLDIMQSNLYKWLKDSSFIKILRSNQKSALNGAEEQREVSEQESQARFMLRKYYLEMFALIDKFHFNSTVSKKYFEKYFSHLKGEVLSITHEGLVDRRNEFANQQSTSNHIKLAYIGPYDEKKGFFMLIEVLKKLRLKYQNFDIYFYGDIAQYSFFKEEWVHNEGIYSGNDMGKIYKSVDLVVLPSLWHETFGFVVLESILSGTPVLVSDNVGAGDILPESFKFRDEKVLVDCLSKILLNGVDSYKKELLNLPIIYTMKDHVIEVEKEFYV</sequence>
<accession>V7HX27</accession>
<dbReference type="Pfam" id="PF00534">
    <property type="entry name" value="Glycos_transf_1"/>
    <property type="match status" value="1"/>
</dbReference>
<organism evidence="3 4">
    <name type="scientific">Ligilactobacillus equi DPC 6820</name>
    <dbReference type="NCBI Taxonomy" id="1392007"/>
    <lineage>
        <taxon>Bacteria</taxon>
        <taxon>Bacillati</taxon>
        <taxon>Bacillota</taxon>
        <taxon>Bacilli</taxon>
        <taxon>Lactobacillales</taxon>
        <taxon>Lactobacillaceae</taxon>
        <taxon>Ligilactobacillus</taxon>
    </lineage>
</organism>
<dbReference type="PATRIC" id="fig|1392007.3.peg.387"/>
<evidence type="ECO:0000259" key="1">
    <source>
        <dbReference type="Pfam" id="PF00534"/>
    </source>
</evidence>
<dbReference type="InterPro" id="IPR050194">
    <property type="entry name" value="Glycosyltransferase_grp1"/>
</dbReference>
<dbReference type="InterPro" id="IPR001296">
    <property type="entry name" value="Glyco_trans_1"/>
</dbReference>
<feature type="domain" description="Glycosyl transferase family 1" evidence="1">
    <location>
        <begin position="275"/>
        <end position="397"/>
    </location>
</feature>
<protein>
    <submittedName>
        <fullName evidence="3">Serine O-acetyltransferase</fullName>
    </submittedName>
</protein>
<dbReference type="Gene3D" id="3.40.50.2000">
    <property type="entry name" value="Glycogen Phosphorylase B"/>
    <property type="match status" value="2"/>
</dbReference>
<name>V7HX27_9LACO</name>
<dbReference type="AlphaFoldDB" id="V7HX27"/>
<keyword evidence="3" id="KW-0808">Transferase</keyword>
<dbReference type="PANTHER" id="PTHR45947:SF3">
    <property type="entry name" value="SULFOQUINOVOSYL TRANSFERASE SQD2"/>
    <property type="match status" value="1"/>
</dbReference>
<dbReference type="PANTHER" id="PTHR45947">
    <property type="entry name" value="SULFOQUINOVOSYL TRANSFERASE SQD2"/>
    <property type="match status" value="1"/>
</dbReference>
<dbReference type="GO" id="GO:0016757">
    <property type="term" value="F:glycosyltransferase activity"/>
    <property type="evidence" value="ECO:0007669"/>
    <property type="project" value="InterPro"/>
</dbReference>
<dbReference type="SUPFAM" id="SSF53756">
    <property type="entry name" value="UDP-Glycosyltransferase/glycogen phosphorylase"/>
    <property type="match status" value="1"/>
</dbReference>